<accession>A0A4Z1F1G4</accession>
<comment type="caution">
    <text evidence="2">The sequence shown here is derived from an EMBL/GenBank/DDBJ whole genome shotgun (WGS) entry which is preliminary data.</text>
</comment>
<evidence type="ECO:0000256" key="1">
    <source>
        <dbReference type="SAM" id="SignalP"/>
    </source>
</evidence>
<name>A0A4Z1F1G4_9HELO</name>
<evidence type="ECO:0008006" key="4">
    <source>
        <dbReference type="Google" id="ProtNLM"/>
    </source>
</evidence>
<sequence length="96" mass="10123">MAIYSSNGILIAITATFLWAVIDAANVNATGSTDGPIGAHNSDPSVHCSKTRWYNVAIHVATVRSLPGESVWASAAYKACCLLVPYAGVRRGLNVF</sequence>
<dbReference type="EMBL" id="PQXH01000046">
    <property type="protein sequence ID" value="TGO14917.1"/>
    <property type="molecule type" value="Genomic_DNA"/>
</dbReference>
<evidence type="ECO:0000313" key="2">
    <source>
        <dbReference type="EMBL" id="TGO14917.1"/>
    </source>
</evidence>
<dbReference type="OrthoDB" id="5406607at2759"/>
<keyword evidence="3" id="KW-1185">Reference proteome</keyword>
<evidence type="ECO:0000313" key="3">
    <source>
        <dbReference type="Proteomes" id="UP000297777"/>
    </source>
</evidence>
<feature type="signal peptide" evidence="1">
    <location>
        <begin position="1"/>
        <end position="24"/>
    </location>
</feature>
<reference evidence="2 3" key="1">
    <citation type="submission" date="2017-12" db="EMBL/GenBank/DDBJ databases">
        <title>Comparative genomics of Botrytis spp.</title>
        <authorList>
            <person name="Valero-Jimenez C.A."/>
            <person name="Tapia P."/>
            <person name="Veloso J."/>
            <person name="Silva-Moreno E."/>
            <person name="Staats M."/>
            <person name="Valdes J.H."/>
            <person name="Van Kan J.A.L."/>
        </authorList>
    </citation>
    <scope>NUCLEOTIDE SEQUENCE [LARGE SCALE GENOMIC DNA]</scope>
    <source>
        <strain evidence="2 3">Bt9001</strain>
    </source>
</reference>
<proteinExistence type="predicted"/>
<dbReference type="Proteomes" id="UP000297777">
    <property type="component" value="Unassembled WGS sequence"/>
</dbReference>
<dbReference type="AlphaFoldDB" id="A0A4Z1F1G4"/>
<keyword evidence="1" id="KW-0732">Signal</keyword>
<organism evidence="2 3">
    <name type="scientific">Botrytis tulipae</name>
    <dbReference type="NCBI Taxonomy" id="87230"/>
    <lineage>
        <taxon>Eukaryota</taxon>
        <taxon>Fungi</taxon>
        <taxon>Dikarya</taxon>
        <taxon>Ascomycota</taxon>
        <taxon>Pezizomycotina</taxon>
        <taxon>Leotiomycetes</taxon>
        <taxon>Helotiales</taxon>
        <taxon>Sclerotiniaceae</taxon>
        <taxon>Botrytis</taxon>
    </lineage>
</organism>
<feature type="chain" id="PRO_5021196616" description="Amino acid permease/ SLC12A domain-containing protein" evidence="1">
    <location>
        <begin position="25"/>
        <end position="96"/>
    </location>
</feature>
<gene>
    <name evidence="2" type="ORF">BTUL_0046g00050</name>
</gene>
<protein>
    <recommendedName>
        <fullName evidence="4">Amino acid permease/ SLC12A domain-containing protein</fullName>
    </recommendedName>
</protein>